<comment type="caution">
    <text evidence="3">The sequence shown here is derived from an EMBL/GenBank/DDBJ whole genome shotgun (WGS) entry which is preliminary data.</text>
</comment>
<dbReference type="PANTHER" id="PTHR44051:SF8">
    <property type="entry name" value="GLUTATHIONE S-TRANSFERASE GSTA"/>
    <property type="match status" value="1"/>
</dbReference>
<dbReference type="Gene3D" id="3.40.30.10">
    <property type="entry name" value="Glutaredoxin"/>
    <property type="match status" value="1"/>
</dbReference>
<reference evidence="3 4" key="1">
    <citation type="submission" date="2018-02" db="EMBL/GenBank/DDBJ databases">
        <title>novel marine gammaproteobacteria from coastal saline agro ecosystem.</title>
        <authorList>
            <person name="Krishnan R."/>
            <person name="Ramesh Kumar N."/>
        </authorList>
    </citation>
    <scope>NUCLEOTIDE SEQUENCE [LARGE SCALE GENOMIC DNA]</scope>
    <source>
        <strain evidence="3 4">228</strain>
    </source>
</reference>
<dbReference type="OrthoDB" id="5291630at2"/>
<dbReference type="InterPro" id="IPR036282">
    <property type="entry name" value="Glutathione-S-Trfase_C_sf"/>
</dbReference>
<dbReference type="InterPro" id="IPR036249">
    <property type="entry name" value="Thioredoxin-like_sf"/>
</dbReference>
<dbReference type="EMBL" id="PRLP01000048">
    <property type="protein sequence ID" value="PPC76569.1"/>
    <property type="molecule type" value="Genomic_DNA"/>
</dbReference>
<dbReference type="SFLD" id="SFLDG00358">
    <property type="entry name" value="Main_(cytGST)"/>
    <property type="match status" value="1"/>
</dbReference>
<dbReference type="SFLD" id="SFLDS00019">
    <property type="entry name" value="Glutathione_Transferase_(cytos"/>
    <property type="match status" value="1"/>
</dbReference>
<dbReference type="CDD" id="cd03057">
    <property type="entry name" value="GST_N_Beta"/>
    <property type="match status" value="1"/>
</dbReference>
<dbReference type="NCBIfam" id="NF007831">
    <property type="entry name" value="PRK10542.1"/>
    <property type="match status" value="1"/>
</dbReference>
<dbReference type="Pfam" id="PF00043">
    <property type="entry name" value="GST_C"/>
    <property type="match status" value="1"/>
</dbReference>
<evidence type="ECO:0000259" key="1">
    <source>
        <dbReference type="PROSITE" id="PS50404"/>
    </source>
</evidence>
<protein>
    <submittedName>
        <fullName evidence="3">Glutathione transferase GstA</fullName>
    </submittedName>
</protein>
<dbReference type="InterPro" id="IPR010987">
    <property type="entry name" value="Glutathione-S-Trfase_C-like"/>
</dbReference>
<feature type="domain" description="GST N-terminal" evidence="1">
    <location>
        <begin position="1"/>
        <end position="81"/>
    </location>
</feature>
<dbReference type="InterPro" id="IPR004046">
    <property type="entry name" value="GST_C"/>
</dbReference>
<dbReference type="CDD" id="cd03188">
    <property type="entry name" value="GST_C_Beta"/>
    <property type="match status" value="1"/>
</dbReference>
<dbReference type="InterPro" id="IPR040079">
    <property type="entry name" value="Glutathione_S-Trfase"/>
</dbReference>
<dbReference type="SUPFAM" id="SSF47616">
    <property type="entry name" value="GST C-terminal domain-like"/>
    <property type="match status" value="1"/>
</dbReference>
<dbReference type="InterPro" id="IPR004045">
    <property type="entry name" value="Glutathione_S-Trfase_N"/>
</dbReference>
<keyword evidence="3" id="KW-0808">Transferase</keyword>
<dbReference type="PROSITE" id="PS50404">
    <property type="entry name" value="GST_NTER"/>
    <property type="match status" value="1"/>
</dbReference>
<dbReference type="PANTHER" id="PTHR44051">
    <property type="entry name" value="GLUTATHIONE S-TRANSFERASE-RELATED"/>
    <property type="match status" value="1"/>
</dbReference>
<feature type="domain" description="GST C-terminal" evidence="2">
    <location>
        <begin position="87"/>
        <end position="199"/>
    </location>
</feature>
<accession>A0A2S5KPV2</accession>
<dbReference type="Pfam" id="PF13409">
    <property type="entry name" value="GST_N_2"/>
    <property type="match status" value="1"/>
</dbReference>
<dbReference type="AlphaFoldDB" id="A0A2S5KPV2"/>
<organism evidence="3 4">
    <name type="scientific">Proteobacteria bacterium 228</name>
    <dbReference type="NCBI Taxonomy" id="2083153"/>
    <lineage>
        <taxon>Bacteria</taxon>
        <taxon>Pseudomonadati</taxon>
        <taxon>Pseudomonadota</taxon>
    </lineage>
</organism>
<evidence type="ECO:0000313" key="3">
    <source>
        <dbReference type="EMBL" id="PPC76569.1"/>
    </source>
</evidence>
<dbReference type="GO" id="GO:0016740">
    <property type="term" value="F:transferase activity"/>
    <property type="evidence" value="ECO:0007669"/>
    <property type="project" value="UniProtKB-KW"/>
</dbReference>
<gene>
    <name evidence="3" type="ORF">C4K68_14900</name>
</gene>
<sequence length="199" mass="22180">MKLYFAPGACSLAVHIVLRELQLPFTLIRVNNQTKLTEQGEDFLQINPKGYVAALMLDDGQVLTEGVVILQYLADLSADARLAPVNGSWPRVRLQEWLNFITAELHAACSPLFSEAMPAVAKQLLRDRLGHRLSYLSHTLQQQDYLMEQGYSVADAYLFTVLGWLPRLGMDLDRWPALVVFMARLAERPAVAAALAAEA</sequence>
<name>A0A2S5KPV2_9PROT</name>
<evidence type="ECO:0000313" key="4">
    <source>
        <dbReference type="Proteomes" id="UP000238196"/>
    </source>
</evidence>
<dbReference type="SFLD" id="SFLDG01150">
    <property type="entry name" value="Main.1:_Beta-like"/>
    <property type="match status" value="1"/>
</dbReference>
<dbReference type="Gene3D" id="1.20.1050.10">
    <property type="match status" value="1"/>
</dbReference>
<dbReference type="SUPFAM" id="SSF52833">
    <property type="entry name" value="Thioredoxin-like"/>
    <property type="match status" value="1"/>
</dbReference>
<evidence type="ECO:0000259" key="2">
    <source>
        <dbReference type="PROSITE" id="PS50405"/>
    </source>
</evidence>
<proteinExistence type="predicted"/>
<dbReference type="PROSITE" id="PS50405">
    <property type="entry name" value="GST_CTER"/>
    <property type="match status" value="1"/>
</dbReference>
<dbReference type="Proteomes" id="UP000238196">
    <property type="component" value="Unassembled WGS sequence"/>
</dbReference>